<feature type="transmembrane region" description="Helical" evidence="2">
    <location>
        <begin position="71"/>
        <end position="96"/>
    </location>
</feature>
<name>A0A4D6EIJ0_9VIRU</name>
<proteinExistence type="predicted"/>
<evidence type="ECO:0000256" key="2">
    <source>
        <dbReference type="SAM" id="Phobius"/>
    </source>
</evidence>
<feature type="transmembrane region" description="Helical" evidence="2">
    <location>
        <begin position="116"/>
        <end position="135"/>
    </location>
</feature>
<evidence type="ECO:0000256" key="1">
    <source>
        <dbReference type="SAM" id="MobiDB-lite"/>
    </source>
</evidence>
<dbReference type="Proteomes" id="UP001237152">
    <property type="component" value="Segment"/>
</dbReference>
<gene>
    <name evidence="3" type="ORF">pclt_cds_999</name>
</gene>
<keyword evidence="2" id="KW-1133">Transmembrane helix</keyword>
<sequence>MGARKHVNGSRVHARRHCSQGKPTVATIGPPTTLTPLPSGSMMPTPPNDAPPPPTFAAYVLKRLRNPMDALGLAFVYSLFLLVGGWVPLAAGHAIVGTALGALARLPGCAWTARDPTATALSAGLPAILLFAGLLRCDYGRLRAAWRASAHTRRLSP</sequence>
<feature type="compositionally biased region" description="Basic residues" evidence="1">
    <location>
        <begin position="1"/>
        <end position="19"/>
    </location>
</feature>
<feature type="region of interest" description="Disordered" evidence="1">
    <location>
        <begin position="1"/>
        <end position="49"/>
    </location>
</feature>
<dbReference type="EMBL" id="MK174290">
    <property type="protein sequence ID" value="QBZ81585.1"/>
    <property type="molecule type" value="Genomic_DNA"/>
</dbReference>
<evidence type="ECO:0000313" key="3">
    <source>
        <dbReference type="EMBL" id="QBZ81585.1"/>
    </source>
</evidence>
<keyword evidence="2" id="KW-0472">Membrane</keyword>
<accession>A0A4D6EIJ0</accession>
<evidence type="ECO:0000313" key="4">
    <source>
        <dbReference type="Proteomes" id="UP001237152"/>
    </source>
</evidence>
<reference evidence="3" key="1">
    <citation type="journal article" date="2019" name="Front. Microbiol.">
        <title>Pandoravirus Celtis Illustrates the Microevolution Processes at Work in the Giant Pandoraviridae Genomes.</title>
        <authorList>
            <person name="Legendre M."/>
            <person name="Alempic J.M."/>
            <person name="Philippe N."/>
            <person name="Lartigue A."/>
            <person name="Jeudy S."/>
            <person name="Poirot O."/>
            <person name="Ta N.T."/>
            <person name="Nin S."/>
            <person name="Coute Y."/>
            <person name="Abergel C."/>
            <person name="Claverie J.M."/>
        </authorList>
    </citation>
    <scope>NUCLEOTIDE SEQUENCE</scope>
</reference>
<keyword evidence="2" id="KW-0812">Transmembrane</keyword>
<protein>
    <submittedName>
        <fullName evidence="3">Uncharacterized protein</fullName>
    </submittedName>
</protein>
<organism evidence="3 4">
    <name type="scientific">Pandoravirus celtis</name>
    <dbReference type="NCBI Taxonomy" id="2568002"/>
    <lineage>
        <taxon>Viruses</taxon>
        <taxon>Pandoravirus</taxon>
    </lineage>
</organism>